<dbReference type="SUPFAM" id="SSF51735">
    <property type="entry name" value="NAD(P)-binding Rossmann-fold domains"/>
    <property type="match status" value="1"/>
</dbReference>
<dbReference type="Pfam" id="PF00725">
    <property type="entry name" value="3HCDH"/>
    <property type="match status" value="1"/>
</dbReference>
<dbReference type="InterPro" id="IPR006176">
    <property type="entry name" value="3-OHacyl-CoA_DH_NAD-bd"/>
</dbReference>
<feature type="domain" description="3-hydroxyacyl-CoA dehydrogenase NAD binding" evidence="10">
    <location>
        <begin position="39"/>
        <end position="237"/>
    </location>
</feature>
<keyword evidence="3" id="KW-0276">Fatty acid metabolism</keyword>
<evidence type="ECO:0000256" key="7">
    <source>
        <dbReference type="ARBA" id="ARBA00023098"/>
    </source>
</evidence>
<dbReference type="InterPro" id="IPR036291">
    <property type="entry name" value="NAD(P)-bd_dom_sf"/>
</dbReference>
<comment type="pathway">
    <text evidence="1">Lipid metabolism; fatty acid beta-oxidation.</text>
</comment>
<dbReference type="InterPro" id="IPR008927">
    <property type="entry name" value="6-PGluconate_DH-like_C_sf"/>
</dbReference>
<keyword evidence="4" id="KW-0442">Lipid degradation</keyword>
<gene>
    <name evidence="11" type="ordered locus">DSY3369</name>
</gene>
<evidence type="ECO:0000256" key="2">
    <source>
        <dbReference type="ARBA" id="ARBA00009463"/>
    </source>
</evidence>
<feature type="domain" description="3-hydroxyacyl-CoA dehydrogenase C-terminal" evidence="9">
    <location>
        <begin position="240"/>
        <end position="337"/>
    </location>
</feature>
<dbReference type="eggNOG" id="COG1024">
    <property type="taxonomic scope" value="Bacteria"/>
</dbReference>
<dbReference type="PANTHER" id="PTHR48075:SF7">
    <property type="entry name" value="3-HYDROXYACYL-COA DEHYDROGENASE-RELATED"/>
    <property type="match status" value="1"/>
</dbReference>
<dbReference type="HOGENOM" id="CLU_010448_0_0_9"/>
<evidence type="ECO:0000313" key="12">
    <source>
        <dbReference type="Proteomes" id="UP000001946"/>
    </source>
</evidence>
<organism evidence="11 12">
    <name type="scientific">Desulfitobacterium hafniense (strain Y51)</name>
    <dbReference type="NCBI Taxonomy" id="138119"/>
    <lineage>
        <taxon>Bacteria</taxon>
        <taxon>Bacillati</taxon>
        <taxon>Bacillota</taxon>
        <taxon>Clostridia</taxon>
        <taxon>Eubacteriales</taxon>
        <taxon>Desulfitobacteriaceae</taxon>
        <taxon>Desulfitobacterium</taxon>
    </lineage>
</organism>
<dbReference type="Pfam" id="PF02737">
    <property type="entry name" value="3HCDH_N"/>
    <property type="match status" value="1"/>
</dbReference>
<reference evidence="11 12" key="1">
    <citation type="journal article" date="2006" name="J. Bacteriol.">
        <title>Complete genome sequence of the dehalorespiring bacterium Desulfitobacterium hafniense Y51 and comparison with Dehalococcoides ethenogenes 195.</title>
        <authorList>
            <person name="Nonaka H."/>
            <person name="Keresztes G."/>
            <person name="Shinoda Y."/>
            <person name="Ikenaga Y."/>
            <person name="Abe M."/>
            <person name="Naito K."/>
            <person name="Inatomi K."/>
            <person name="Furukawa K."/>
            <person name="Inui M."/>
            <person name="Yukawa H."/>
        </authorList>
    </citation>
    <scope>NUCLEOTIDE SEQUENCE [LARGE SCALE GENOMIC DNA]</scope>
    <source>
        <strain evidence="11 12">Y51</strain>
    </source>
</reference>
<sequence length="829" mass="91066">MSLEDLRTFSRSKRLNIHKFKNHTTKPNERRRMNMAIYKVAVLGSGVMGSTIAAHLANAGIPSILLDIVPPSLLPEEEAAGLTLASPQVRNRFAASNKAKLIKMNPAPLFVPEFADRIEVGNFEDDLPRLQEVDWVIEVVVERLDIKIDLFKKVAQHVRPGTIVTSNTSGISLKSMTEGLPEEFTKSFFGTHFFNPPRYMKLFELIPGPNTDPTVIQEMEEFAERVLGKGVVYAKDTPNFIANRIGVFGLAATIREMQRSGLTIDEVDALTGPVMGRPKSASFRTVDMVGLDTFVHVANNVGDNVPEEKEFFVMPDFIHTMIKNGWLGDKSKQGFYKKVKTAEGKEVLVLDPHTMEYVPKKKVKFACLDKAKNAGGLKDKMKTLVNGKDPGAEFAWNVLKEVLLYAARLAPQIADDLTALDAGMKLGFNWEMGPFETWDALGVKATAERIVAEGGTLPEIVAKLLAEGKDSFYEKTEGGDTLYYAGGEYKEKAASPYSFSLKKAHKQGKKIFGNSGASLVDMGDGVACLEFHSPNNSIGGDIMNMIHKSLAEVEKNYLGMVIGSQGKNFAVGANLMLIMMEAEEGNWDDLDLMVREFQRGTMALKYAKKPVVAAPYGMTLGGGTEVCLHSHAIQPAAETYMGLVELGVGLIPGGGGTKEMALRAMEGILPGVVVAPDYFFAKRFEVVAMAQVSTSAEMARKLGFLRASDRYSMNADHVLLDAKARVLDLARDFRPIIPQKVKAAGPGVRAFLEMALYGMKEGRYISEYDAHLGKKLAYAMTGGDVLAGTLVDEQYLLDLEREVFLSLAGEPKTLDRIRHMLTKNKPLRN</sequence>
<dbReference type="CDD" id="cd06558">
    <property type="entry name" value="crotonase-like"/>
    <property type="match status" value="1"/>
</dbReference>
<keyword evidence="6" id="KW-0520">NAD</keyword>
<dbReference type="Gene3D" id="3.40.50.720">
    <property type="entry name" value="NAD(P)-binding Rossmann-like Domain"/>
    <property type="match status" value="1"/>
</dbReference>
<dbReference type="Gene3D" id="3.90.226.10">
    <property type="entry name" value="2-enoyl-CoA Hydratase, Chain A, domain 1"/>
    <property type="match status" value="1"/>
</dbReference>
<proteinExistence type="inferred from homology"/>
<keyword evidence="12" id="KW-1185">Reference proteome</keyword>
<dbReference type="KEGG" id="dsy:DSY3369"/>
<dbReference type="SUPFAM" id="SSF48179">
    <property type="entry name" value="6-phosphogluconate dehydrogenase C-terminal domain-like"/>
    <property type="match status" value="2"/>
</dbReference>
<dbReference type="eggNOG" id="COG1250">
    <property type="taxonomic scope" value="Bacteria"/>
</dbReference>
<dbReference type="InterPro" id="IPR029045">
    <property type="entry name" value="ClpP/crotonase-like_dom_sf"/>
</dbReference>
<evidence type="ECO:0000256" key="4">
    <source>
        <dbReference type="ARBA" id="ARBA00022963"/>
    </source>
</evidence>
<comment type="catalytic activity">
    <reaction evidence="8">
        <text>a (3S)-3-hydroxyacyl-CoA + NAD(+) = a 3-oxoacyl-CoA + NADH + H(+)</text>
        <dbReference type="Rhea" id="RHEA:22432"/>
        <dbReference type="ChEBI" id="CHEBI:15378"/>
        <dbReference type="ChEBI" id="CHEBI:57318"/>
        <dbReference type="ChEBI" id="CHEBI:57540"/>
        <dbReference type="ChEBI" id="CHEBI:57945"/>
        <dbReference type="ChEBI" id="CHEBI:90726"/>
        <dbReference type="EC" id="1.1.1.35"/>
    </reaction>
</comment>
<dbReference type="SUPFAM" id="SSF52096">
    <property type="entry name" value="ClpP/crotonase"/>
    <property type="match status" value="1"/>
</dbReference>
<evidence type="ECO:0000256" key="5">
    <source>
        <dbReference type="ARBA" id="ARBA00023002"/>
    </source>
</evidence>
<protein>
    <submittedName>
        <fullName evidence="11">Uncharacterized protein</fullName>
    </submittedName>
</protein>
<evidence type="ECO:0000256" key="1">
    <source>
        <dbReference type="ARBA" id="ARBA00005005"/>
    </source>
</evidence>
<accession>Q24S34</accession>
<dbReference type="GO" id="GO:0070403">
    <property type="term" value="F:NAD+ binding"/>
    <property type="evidence" value="ECO:0007669"/>
    <property type="project" value="InterPro"/>
</dbReference>
<dbReference type="Pfam" id="PF00378">
    <property type="entry name" value="ECH_1"/>
    <property type="match status" value="1"/>
</dbReference>
<dbReference type="GO" id="GO:0006635">
    <property type="term" value="P:fatty acid beta-oxidation"/>
    <property type="evidence" value="ECO:0007669"/>
    <property type="project" value="UniProtKB-UniPathway"/>
</dbReference>
<comment type="similarity">
    <text evidence="2">Belongs to the 3-hydroxyacyl-CoA dehydrogenase family.</text>
</comment>
<dbReference type="Proteomes" id="UP000001946">
    <property type="component" value="Chromosome"/>
</dbReference>
<keyword evidence="5" id="KW-0560">Oxidoreductase</keyword>
<dbReference type="AlphaFoldDB" id="Q24S34"/>
<dbReference type="EMBL" id="AP008230">
    <property type="protein sequence ID" value="BAE85158.1"/>
    <property type="molecule type" value="Genomic_DNA"/>
</dbReference>
<dbReference type="Gene3D" id="1.10.1040.50">
    <property type="match status" value="1"/>
</dbReference>
<evidence type="ECO:0000256" key="3">
    <source>
        <dbReference type="ARBA" id="ARBA00022832"/>
    </source>
</evidence>
<dbReference type="UniPathway" id="UPA00659"/>
<evidence type="ECO:0000256" key="6">
    <source>
        <dbReference type="ARBA" id="ARBA00023027"/>
    </source>
</evidence>
<evidence type="ECO:0000259" key="10">
    <source>
        <dbReference type="Pfam" id="PF02737"/>
    </source>
</evidence>
<name>Q24S34_DESHY</name>
<dbReference type="InterPro" id="IPR006108">
    <property type="entry name" value="3HC_DH_C"/>
</dbReference>
<keyword evidence="7" id="KW-0443">Lipid metabolism</keyword>
<evidence type="ECO:0000259" key="9">
    <source>
        <dbReference type="Pfam" id="PF00725"/>
    </source>
</evidence>
<dbReference type="GO" id="GO:0003857">
    <property type="term" value="F:(3S)-3-hydroxyacyl-CoA dehydrogenase (NAD+) activity"/>
    <property type="evidence" value="ECO:0007669"/>
    <property type="project" value="UniProtKB-EC"/>
</dbReference>
<dbReference type="InterPro" id="IPR001753">
    <property type="entry name" value="Enoyl-CoA_hydra/iso"/>
</dbReference>
<dbReference type="PANTHER" id="PTHR48075">
    <property type="entry name" value="3-HYDROXYACYL-COA DEHYDROGENASE FAMILY PROTEIN"/>
    <property type="match status" value="1"/>
</dbReference>
<evidence type="ECO:0000313" key="11">
    <source>
        <dbReference type="EMBL" id="BAE85158.1"/>
    </source>
</evidence>
<dbReference type="STRING" id="138119.DSY3369"/>
<evidence type="ECO:0000256" key="8">
    <source>
        <dbReference type="ARBA" id="ARBA00049556"/>
    </source>
</evidence>